<dbReference type="Gene3D" id="3.30.2310.20">
    <property type="entry name" value="RelE-like"/>
    <property type="match status" value="1"/>
</dbReference>
<dbReference type="InterPro" id="IPR007711">
    <property type="entry name" value="HigB-1"/>
</dbReference>
<evidence type="ECO:0000256" key="1">
    <source>
        <dbReference type="SAM" id="Coils"/>
    </source>
</evidence>
<gene>
    <name evidence="2" type="ORF">AGERDE_LOCUS11615</name>
</gene>
<dbReference type="PANTHER" id="PTHR40266">
    <property type="entry name" value="TOXIN HIGB-1"/>
    <property type="match status" value="1"/>
</dbReference>
<dbReference type="Proteomes" id="UP000789831">
    <property type="component" value="Unassembled WGS sequence"/>
</dbReference>
<keyword evidence="1" id="KW-0175">Coiled coil</keyword>
<feature type="coiled-coil region" evidence="1">
    <location>
        <begin position="72"/>
        <end position="99"/>
    </location>
</feature>
<accession>A0A9N9E2U9</accession>
<name>A0A9N9E2U9_9GLOM</name>
<dbReference type="InterPro" id="IPR035093">
    <property type="entry name" value="RelE/ParE_toxin_dom_sf"/>
</dbReference>
<reference evidence="2" key="1">
    <citation type="submission" date="2021-06" db="EMBL/GenBank/DDBJ databases">
        <authorList>
            <person name="Kallberg Y."/>
            <person name="Tangrot J."/>
            <person name="Rosling A."/>
        </authorList>
    </citation>
    <scope>NUCLEOTIDE SEQUENCE</scope>
    <source>
        <strain evidence="2">MT106</strain>
    </source>
</reference>
<sequence length="159" mass="18694">MKAKNITDSERETLRYQLLKLEFLTKRKAGQYVLLDTKNNRIVASGEQTRLDKTAKNELLEKANPKEVITFLKQLNAYLEKTENLNAKRNQEAEALFKKLKSPPYQNIKKVALRKLILLDEAKDLRELSQLPNNRLEKLKGTERTYSIRINDQYRIIFD</sequence>
<keyword evidence="3" id="KW-1185">Reference proteome</keyword>
<protein>
    <submittedName>
        <fullName evidence="2">2790_t:CDS:1</fullName>
    </submittedName>
</protein>
<proteinExistence type="predicted"/>
<dbReference type="PANTHER" id="PTHR40266:SF2">
    <property type="entry name" value="TOXIN HIGB-1"/>
    <property type="match status" value="1"/>
</dbReference>
<organism evidence="2 3">
    <name type="scientific">Ambispora gerdemannii</name>
    <dbReference type="NCBI Taxonomy" id="144530"/>
    <lineage>
        <taxon>Eukaryota</taxon>
        <taxon>Fungi</taxon>
        <taxon>Fungi incertae sedis</taxon>
        <taxon>Mucoromycota</taxon>
        <taxon>Glomeromycotina</taxon>
        <taxon>Glomeromycetes</taxon>
        <taxon>Archaeosporales</taxon>
        <taxon>Ambisporaceae</taxon>
        <taxon>Ambispora</taxon>
    </lineage>
</organism>
<evidence type="ECO:0000313" key="2">
    <source>
        <dbReference type="EMBL" id="CAG8656345.1"/>
    </source>
</evidence>
<evidence type="ECO:0000313" key="3">
    <source>
        <dbReference type="Proteomes" id="UP000789831"/>
    </source>
</evidence>
<dbReference type="EMBL" id="CAJVPL010005274">
    <property type="protein sequence ID" value="CAG8656345.1"/>
    <property type="molecule type" value="Genomic_DNA"/>
</dbReference>
<comment type="caution">
    <text evidence="2">The sequence shown here is derived from an EMBL/GenBank/DDBJ whole genome shotgun (WGS) entry which is preliminary data.</text>
</comment>
<dbReference type="AlphaFoldDB" id="A0A9N9E2U9"/>
<dbReference type="Pfam" id="PF05015">
    <property type="entry name" value="HigB-like_toxin"/>
    <property type="match status" value="1"/>
</dbReference>
<dbReference type="SUPFAM" id="SSF143011">
    <property type="entry name" value="RelE-like"/>
    <property type="match status" value="1"/>
</dbReference>